<proteinExistence type="inferred from homology"/>
<evidence type="ECO:0000256" key="2">
    <source>
        <dbReference type="ARBA" id="ARBA00023015"/>
    </source>
</evidence>
<dbReference type="SUPFAM" id="SSF53850">
    <property type="entry name" value="Periplasmic binding protein-like II"/>
    <property type="match status" value="1"/>
</dbReference>
<evidence type="ECO:0000256" key="3">
    <source>
        <dbReference type="ARBA" id="ARBA00023125"/>
    </source>
</evidence>
<dbReference type="InterPro" id="IPR037402">
    <property type="entry name" value="YidZ_PBP2"/>
</dbReference>
<feature type="domain" description="HTH lysR-type" evidence="6">
    <location>
        <begin position="10"/>
        <end position="66"/>
    </location>
</feature>
<dbReference type="Gene3D" id="1.10.10.10">
    <property type="entry name" value="Winged helix-like DNA-binding domain superfamily/Winged helix DNA-binding domain"/>
    <property type="match status" value="1"/>
</dbReference>
<evidence type="ECO:0000256" key="4">
    <source>
        <dbReference type="ARBA" id="ARBA00023163"/>
    </source>
</evidence>
<organism evidence="7 8">
    <name type="scientific">Streptomyces katsurahamanus</name>
    <dbReference type="NCBI Taxonomy" id="2577098"/>
    <lineage>
        <taxon>Bacteria</taxon>
        <taxon>Bacillati</taxon>
        <taxon>Actinomycetota</taxon>
        <taxon>Actinomycetes</taxon>
        <taxon>Kitasatosporales</taxon>
        <taxon>Streptomycetaceae</taxon>
        <taxon>Streptomyces</taxon>
    </lineage>
</organism>
<dbReference type="PANTHER" id="PTHR30118:SF15">
    <property type="entry name" value="TRANSCRIPTIONAL REGULATORY PROTEIN"/>
    <property type="match status" value="1"/>
</dbReference>
<dbReference type="PRINTS" id="PR00039">
    <property type="entry name" value="HTHLYSR"/>
</dbReference>
<dbReference type="EMBL" id="VDEQ01000139">
    <property type="protein sequence ID" value="MQS36643.1"/>
    <property type="molecule type" value="Genomic_DNA"/>
</dbReference>
<evidence type="ECO:0000256" key="1">
    <source>
        <dbReference type="ARBA" id="ARBA00009437"/>
    </source>
</evidence>
<dbReference type="InterPro" id="IPR000847">
    <property type="entry name" value="LysR_HTH_N"/>
</dbReference>
<comment type="similarity">
    <text evidence="1">Belongs to the LysR transcriptional regulatory family.</text>
</comment>
<protein>
    <submittedName>
        <fullName evidence="7">LysR family transcriptional regulator</fullName>
    </submittedName>
</protein>
<dbReference type="InterPro" id="IPR050389">
    <property type="entry name" value="LysR-type_TF"/>
</dbReference>
<keyword evidence="4" id="KW-0804">Transcription</keyword>
<accession>A0ABW9NTT1</accession>
<evidence type="ECO:0000256" key="5">
    <source>
        <dbReference type="SAM" id="MobiDB-lite"/>
    </source>
</evidence>
<dbReference type="InterPro" id="IPR036388">
    <property type="entry name" value="WH-like_DNA-bd_sf"/>
</dbReference>
<dbReference type="InterPro" id="IPR036390">
    <property type="entry name" value="WH_DNA-bd_sf"/>
</dbReference>
<reference evidence="7 8" key="1">
    <citation type="submission" date="2019-06" db="EMBL/GenBank/DDBJ databases">
        <title>Comparative genomics and metabolomics analyses of clavulanic acid producing Streptomyces species provides insight into specialized metabolism and evolution of beta-lactam biosynthetic gene clusters.</title>
        <authorList>
            <person name="Moore M.A."/>
            <person name="Cruz-Morales P."/>
            <person name="Barona Gomez F."/>
            <person name="Kapil T."/>
        </authorList>
    </citation>
    <scope>NUCLEOTIDE SEQUENCE [LARGE SCALE GENOMIC DNA]</scope>
    <source>
        <strain evidence="7 8">T-272</strain>
    </source>
</reference>
<keyword evidence="3" id="KW-0238">DNA-binding</keyword>
<dbReference type="Pfam" id="PF00126">
    <property type="entry name" value="HTH_1"/>
    <property type="match status" value="1"/>
</dbReference>
<gene>
    <name evidence="7" type="ORF">FFZ77_13800</name>
</gene>
<name>A0ABW9NTT1_9ACTN</name>
<dbReference type="InterPro" id="IPR005119">
    <property type="entry name" value="LysR_subst-bd"/>
</dbReference>
<dbReference type="SUPFAM" id="SSF46785">
    <property type="entry name" value="Winged helix' DNA-binding domain"/>
    <property type="match status" value="1"/>
</dbReference>
<sequence>MRMTHIRNADLNLLEALAILLEERHVSRAADRFHLSQSAMSRTLQRLRDTFGDELLVRTGNGYEPTSRGHRIQAELADILPRLEALLRGDVFDPATATGEFRVQCADHATALLGPGVVQRVFRAAPQLSLRITPWSGGSFEDVAQGRVDLAVSEGAAPEAAVSGPLHRELLFEEELVCLLADDHPFSGRRLTAADCLRRPHAIVTAPDGGRTAVERRLAELGVRRPAGVRVPSLSAAVAALPGTALIAVLPRRVALAQADDPAYRVAEAPVELRPLAYELVWHPRMDADPAHRWLRGLVREAAEAVGAAEAEEAEEAEAGLPESSV</sequence>
<keyword evidence="2" id="KW-0805">Transcription regulation</keyword>
<dbReference type="PROSITE" id="PS50931">
    <property type="entry name" value="HTH_LYSR"/>
    <property type="match status" value="1"/>
</dbReference>
<evidence type="ECO:0000313" key="7">
    <source>
        <dbReference type="EMBL" id="MQS36643.1"/>
    </source>
</evidence>
<dbReference type="Proteomes" id="UP000460558">
    <property type="component" value="Unassembled WGS sequence"/>
</dbReference>
<evidence type="ECO:0000313" key="8">
    <source>
        <dbReference type="Proteomes" id="UP000460558"/>
    </source>
</evidence>
<dbReference type="Pfam" id="PF03466">
    <property type="entry name" value="LysR_substrate"/>
    <property type="match status" value="1"/>
</dbReference>
<evidence type="ECO:0000259" key="6">
    <source>
        <dbReference type="PROSITE" id="PS50931"/>
    </source>
</evidence>
<dbReference type="PANTHER" id="PTHR30118">
    <property type="entry name" value="HTH-TYPE TRANSCRIPTIONAL REGULATOR LEUO-RELATED"/>
    <property type="match status" value="1"/>
</dbReference>
<feature type="region of interest" description="Disordered" evidence="5">
    <location>
        <begin position="306"/>
        <end position="326"/>
    </location>
</feature>
<keyword evidence="8" id="KW-1185">Reference proteome</keyword>
<dbReference type="Gene3D" id="3.40.190.10">
    <property type="entry name" value="Periplasmic binding protein-like II"/>
    <property type="match status" value="2"/>
</dbReference>
<comment type="caution">
    <text evidence="7">The sequence shown here is derived from an EMBL/GenBank/DDBJ whole genome shotgun (WGS) entry which is preliminary data.</text>
</comment>
<dbReference type="CDD" id="cd08417">
    <property type="entry name" value="PBP2_Nitroaromatics_like"/>
    <property type="match status" value="1"/>
</dbReference>